<dbReference type="EMBL" id="CABVHF010000011">
    <property type="protein sequence ID" value="VVM99783.1"/>
    <property type="molecule type" value="Genomic_DNA"/>
</dbReference>
<accession>A0A5E6U916</accession>
<reference evidence="1 2" key="1">
    <citation type="submission" date="2019-09" db="EMBL/GenBank/DDBJ databases">
        <authorList>
            <person name="Chandra G."/>
            <person name="Truman W A."/>
        </authorList>
    </citation>
    <scope>NUCLEOTIDE SEQUENCE [LARGE SCALE GENOMIC DNA]</scope>
    <source>
        <strain evidence="1">PS631</strain>
    </source>
</reference>
<protein>
    <submittedName>
        <fullName evidence="1">Uncharacterized protein</fullName>
    </submittedName>
</protein>
<organism evidence="1 2">
    <name type="scientific">Pseudomonas fluorescens</name>
    <dbReference type="NCBI Taxonomy" id="294"/>
    <lineage>
        <taxon>Bacteria</taxon>
        <taxon>Pseudomonadati</taxon>
        <taxon>Pseudomonadota</taxon>
        <taxon>Gammaproteobacteria</taxon>
        <taxon>Pseudomonadales</taxon>
        <taxon>Pseudomonadaceae</taxon>
        <taxon>Pseudomonas</taxon>
    </lineage>
</organism>
<evidence type="ECO:0000313" key="1">
    <source>
        <dbReference type="EMBL" id="VVM99783.1"/>
    </source>
</evidence>
<gene>
    <name evidence="1" type="ORF">PS631_03288</name>
</gene>
<dbReference type="AlphaFoldDB" id="A0A5E6U916"/>
<dbReference type="Proteomes" id="UP000399692">
    <property type="component" value="Unassembled WGS sequence"/>
</dbReference>
<proteinExistence type="predicted"/>
<evidence type="ECO:0000313" key="2">
    <source>
        <dbReference type="Proteomes" id="UP000399692"/>
    </source>
</evidence>
<sequence>MMVGGYLTTIIAAMIPPLWHKLMTPKVLAWDRHYASAEERVLAREANARSGIAQLMTATAP</sequence>
<name>A0A5E6U916_PSEFL</name>